<dbReference type="RefSeq" id="WP_134744603.1">
    <property type="nucleotide sequence ID" value="NZ_CP119762.1"/>
</dbReference>
<dbReference type="InterPro" id="IPR003439">
    <property type="entry name" value="ABC_transporter-like_ATP-bd"/>
</dbReference>
<feature type="domain" description="ABC transporter" evidence="1">
    <location>
        <begin position="19"/>
        <end position="49"/>
    </location>
</feature>
<dbReference type="Gene3D" id="3.40.50.300">
    <property type="entry name" value="P-loop containing nucleotide triphosphate hydrolases"/>
    <property type="match status" value="1"/>
</dbReference>
<gene>
    <name evidence="2" type="ORF">EQF91_03765</name>
</gene>
<dbReference type="SUPFAM" id="SSF52540">
    <property type="entry name" value="P-loop containing nucleoside triphosphate hydrolases"/>
    <property type="match status" value="1"/>
</dbReference>
<dbReference type="AlphaFoldDB" id="A0A4R9C2Z4"/>
<organism evidence="2 3">
    <name type="scientific">Helcococcus ovis</name>
    <dbReference type="NCBI Taxonomy" id="72026"/>
    <lineage>
        <taxon>Bacteria</taxon>
        <taxon>Bacillati</taxon>
        <taxon>Bacillota</taxon>
        <taxon>Tissierellia</taxon>
        <taxon>Tissierellales</taxon>
        <taxon>Peptoniphilaceae</taxon>
        <taxon>Helcococcus</taxon>
    </lineage>
</organism>
<dbReference type="Proteomes" id="UP000297454">
    <property type="component" value="Unassembled WGS sequence"/>
</dbReference>
<dbReference type="Pfam" id="PF00005">
    <property type="entry name" value="ABC_tran"/>
    <property type="match status" value="1"/>
</dbReference>
<evidence type="ECO:0000259" key="1">
    <source>
        <dbReference type="Pfam" id="PF00005"/>
    </source>
</evidence>
<dbReference type="EMBL" id="SCFR01000009">
    <property type="protein sequence ID" value="TFF66579.1"/>
    <property type="molecule type" value="Genomic_DNA"/>
</dbReference>
<dbReference type="InterPro" id="IPR027417">
    <property type="entry name" value="P-loop_NTPase"/>
</dbReference>
<accession>A0A4R9C2Z4</accession>
<reference evidence="2 3" key="1">
    <citation type="submission" date="2019-01" db="EMBL/GenBank/DDBJ databases">
        <title>Draft Genome Sequences of Helcococcus ovis Strains Isolated from the Uterus and Vagina of Dairy Cows with Metritis.</title>
        <authorList>
            <person name="Cunha F."/>
            <person name="Jeon S.J."/>
            <person name="Kutzer P."/>
            <person name="Galvao K.N."/>
        </authorList>
    </citation>
    <scope>NUCLEOTIDE SEQUENCE [LARGE SCALE GENOMIC DNA]</scope>
    <source>
        <strain evidence="2 3">KG-37</strain>
    </source>
</reference>
<keyword evidence="2" id="KW-0547">Nucleotide-binding</keyword>
<comment type="caution">
    <text evidence="2">The sequence shown here is derived from an EMBL/GenBank/DDBJ whole genome shotgun (WGS) entry which is preliminary data.</text>
</comment>
<protein>
    <submittedName>
        <fullName evidence="2">ATP-binding cassette domain-containing protein</fullName>
    </submittedName>
</protein>
<name>A0A4R9C2Z4_9FIRM</name>
<evidence type="ECO:0000313" key="3">
    <source>
        <dbReference type="Proteomes" id="UP000297454"/>
    </source>
</evidence>
<dbReference type="GO" id="GO:0016887">
    <property type="term" value="F:ATP hydrolysis activity"/>
    <property type="evidence" value="ECO:0007669"/>
    <property type="project" value="InterPro"/>
</dbReference>
<proteinExistence type="predicted"/>
<dbReference type="GO" id="GO:0005524">
    <property type="term" value="F:ATP binding"/>
    <property type="evidence" value="ECO:0007669"/>
    <property type="project" value="UniProtKB-KW"/>
</dbReference>
<sequence>MINILISKKEYENNNILILENTSIKINKGDKILLEGENGSGKTTTLNIIGLLDSTFRT</sequence>
<keyword evidence="2" id="KW-0067">ATP-binding</keyword>
<evidence type="ECO:0000313" key="2">
    <source>
        <dbReference type="EMBL" id="TFF66579.1"/>
    </source>
</evidence>
<keyword evidence="3" id="KW-1185">Reference proteome</keyword>